<evidence type="ECO:0000313" key="2">
    <source>
        <dbReference type="EMBL" id="KAJ4979317.1"/>
    </source>
</evidence>
<accession>A0A9Q0R198</accession>
<evidence type="ECO:0000256" key="1">
    <source>
        <dbReference type="SAM" id="MobiDB-lite"/>
    </source>
</evidence>
<name>A0A9Q0R198_9MAGN</name>
<dbReference type="EMBL" id="JAMYWD010000002">
    <property type="protein sequence ID" value="KAJ4979317.1"/>
    <property type="molecule type" value="Genomic_DNA"/>
</dbReference>
<gene>
    <name evidence="2" type="ORF">NE237_010097</name>
</gene>
<evidence type="ECO:0000313" key="3">
    <source>
        <dbReference type="Proteomes" id="UP001141806"/>
    </source>
</evidence>
<dbReference type="Proteomes" id="UP001141806">
    <property type="component" value="Unassembled WGS sequence"/>
</dbReference>
<reference evidence="2" key="1">
    <citation type="journal article" date="2023" name="Plant J.">
        <title>The genome of the king protea, Protea cynaroides.</title>
        <authorList>
            <person name="Chang J."/>
            <person name="Duong T.A."/>
            <person name="Schoeman C."/>
            <person name="Ma X."/>
            <person name="Roodt D."/>
            <person name="Barker N."/>
            <person name="Li Z."/>
            <person name="Van de Peer Y."/>
            <person name="Mizrachi E."/>
        </authorList>
    </citation>
    <scope>NUCLEOTIDE SEQUENCE</scope>
    <source>
        <tissue evidence="2">Young leaves</tissue>
    </source>
</reference>
<comment type="caution">
    <text evidence="2">The sequence shown here is derived from an EMBL/GenBank/DDBJ whole genome shotgun (WGS) entry which is preliminary data.</text>
</comment>
<dbReference type="AlphaFoldDB" id="A0A9Q0R198"/>
<feature type="compositionally biased region" description="Polar residues" evidence="1">
    <location>
        <begin position="98"/>
        <end position="113"/>
    </location>
</feature>
<protein>
    <submittedName>
        <fullName evidence="2">Uncharacterized protein</fullName>
    </submittedName>
</protein>
<sequence length="154" mass="16752">MKAVISRMLSIGAPISVEDDDVEFSFAMEYDGPPISYKLPRATPIDNKWIPTAAVVAPASLSDRVSLPVVQPLLSSDPLKKKLSEDLTRGFEADVSPGSCNGSLRNRGESTTLGEEEASRKRYEPWWTGGDEDGVIATMIIMVIAIQIGETRVK</sequence>
<keyword evidence="3" id="KW-1185">Reference proteome</keyword>
<proteinExistence type="predicted"/>
<feature type="region of interest" description="Disordered" evidence="1">
    <location>
        <begin position="92"/>
        <end position="119"/>
    </location>
</feature>
<organism evidence="2 3">
    <name type="scientific">Protea cynaroides</name>
    <dbReference type="NCBI Taxonomy" id="273540"/>
    <lineage>
        <taxon>Eukaryota</taxon>
        <taxon>Viridiplantae</taxon>
        <taxon>Streptophyta</taxon>
        <taxon>Embryophyta</taxon>
        <taxon>Tracheophyta</taxon>
        <taxon>Spermatophyta</taxon>
        <taxon>Magnoliopsida</taxon>
        <taxon>Proteales</taxon>
        <taxon>Proteaceae</taxon>
        <taxon>Protea</taxon>
    </lineage>
</organism>